<evidence type="ECO:0000256" key="7">
    <source>
        <dbReference type="ARBA" id="ARBA00049442"/>
    </source>
</evidence>
<feature type="binding site" evidence="8">
    <location>
        <position position="247"/>
    </location>
    <ligand>
        <name>shikimate</name>
        <dbReference type="ChEBI" id="CHEBI:36208"/>
    </ligand>
</feature>
<comment type="subunit">
    <text evidence="8">Homodimer.</text>
</comment>
<evidence type="ECO:0000313" key="12">
    <source>
        <dbReference type="EMBL" id="OOZ41237.1"/>
    </source>
</evidence>
<evidence type="ECO:0000256" key="5">
    <source>
        <dbReference type="ARBA" id="ARBA00023002"/>
    </source>
</evidence>
<dbReference type="InterPro" id="IPR013708">
    <property type="entry name" value="Shikimate_DH-bd_N"/>
</dbReference>
<dbReference type="CDD" id="cd01065">
    <property type="entry name" value="NAD_bind_Shikimate_DH"/>
    <property type="match status" value="1"/>
</dbReference>
<feature type="domain" description="Quinate/shikimate 5-dehydrogenase/glutamyl-tRNA reductase" evidence="9">
    <location>
        <begin position="118"/>
        <end position="193"/>
    </location>
</feature>
<feature type="binding site" evidence="8">
    <location>
        <position position="87"/>
    </location>
    <ligand>
        <name>shikimate</name>
        <dbReference type="ChEBI" id="CHEBI:36208"/>
    </ligand>
</feature>
<dbReference type="GO" id="GO:0009073">
    <property type="term" value="P:aromatic amino acid family biosynthetic process"/>
    <property type="evidence" value="ECO:0007669"/>
    <property type="project" value="UniProtKB-KW"/>
</dbReference>
<dbReference type="UniPathway" id="UPA00053">
    <property type="reaction ID" value="UER00087"/>
</dbReference>
<comment type="similarity">
    <text evidence="8">Belongs to the shikimate dehydrogenase family.</text>
</comment>
<dbReference type="Gene3D" id="3.40.50.720">
    <property type="entry name" value="NAD(P)-binding Rossmann-like Domain"/>
    <property type="match status" value="1"/>
</dbReference>
<dbReference type="InterPro" id="IPR011342">
    <property type="entry name" value="Shikimate_DH"/>
</dbReference>
<comment type="catalytic activity">
    <reaction evidence="7 8">
        <text>shikimate + NADP(+) = 3-dehydroshikimate + NADPH + H(+)</text>
        <dbReference type="Rhea" id="RHEA:17737"/>
        <dbReference type="ChEBI" id="CHEBI:15378"/>
        <dbReference type="ChEBI" id="CHEBI:16630"/>
        <dbReference type="ChEBI" id="CHEBI:36208"/>
        <dbReference type="ChEBI" id="CHEBI:57783"/>
        <dbReference type="ChEBI" id="CHEBI:58349"/>
        <dbReference type="EC" id="1.1.1.25"/>
    </reaction>
</comment>
<dbReference type="InterPro" id="IPR022893">
    <property type="entry name" value="Shikimate_DH_fam"/>
</dbReference>
<accession>A0A1T2L806</accession>
<comment type="function">
    <text evidence="8">Involved in the biosynthesis of the chorismate, which leads to the biosynthesis of aromatic amino acids. Catalyzes the reversible NADPH linked reduction of 3-dehydroshikimate (DHSA) to yield shikimate (SA).</text>
</comment>
<dbReference type="InterPro" id="IPR036291">
    <property type="entry name" value="NAD(P)-bd_dom_sf"/>
</dbReference>
<dbReference type="Pfam" id="PF08501">
    <property type="entry name" value="Shikimate_dh_N"/>
    <property type="match status" value="1"/>
</dbReference>
<dbReference type="Pfam" id="PF18317">
    <property type="entry name" value="SDH_C"/>
    <property type="match status" value="1"/>
</dbReference>
<feature type="binding site" evidence="8">
    <location>
        <position position="78"/>
    </location>
    <ligand>
        <name>NADP(+)</name>
        <dbReference type="ChEBI" id="CHEBI:58349"/>
    </ligand>
</feature>
<dbReference type="GO" id="GO:0004764">
    <property type="term" value="F:shikimate 3-dehydrogenase (NADP+) activity"/>
    <property type="evidence" value="ECO:0007669"/>
    <property type="project" value="UniProtKB-UniRule"/>
</dbReference>
<comment type="caution">
    <text evidence="12">The sequence shown here is derived from an EMBL/GenBank/DDBJ whole genome shotgun (WGS) entry which is preliminary data.</text>
</comment>
<dbReference type="Gene3D" id="3.40.50.10860">
    <property type="entry name" value="Leucine Dehydrogenase, chain A, domain 1"/>
    <property type="match status" value="1"/>
</dbReference>
<dbReference type="GO" id="GO:0050661">
    <property type="term" value="F:NADP binding"/>
    <property type="evidence" value="ECO:0007669"/>
    <property type="project" value="InterPro"/>
</dbReference>
<dbReference type="PANTHER" id="PTHR21089">
    <property type="entry name" value="SHIKIMATE DEHYDROGENASE"/>
    <property type="match status" value="1"/>
</dbReference>
<keyword evidence="4 8" id="KW-0521">NADP</keyword>
<feature type="binding site" evidence="8">
    <location>
        <position position="216"/>
    </location>
    <ligand>
        <name>NADP(+)</name>
        <dbReference type="ChEBI" id="CHEBI:58349"/>
    </ligand>
</feature>
<feature type="domain" description="Shikimate dehydrogenase substrate binding N-terminal" evidence="10">
    <location>
        <begin position="7"/>
        <end position="89"/>
    </location>
</feature>
<dbReference type="EC" id="1.1.1.25" evidence="2 8"/>
<feature type="binding site" evidence="8">
    <location>
        <position position="240"/>
    </location>
    <ligand>
        <name>NADP(+)</name>
        <dbReference type="ChEBI" id="CHEBI:58349"/>
    </ligand>
</feature>
<keyword evidence="3 8" id="KW-0028">Amino-acid biosynthesis</keyword>
<dbReference type="GO" id="GO:0009423">
    <property type="term" value="P:chorismate biosynthetic process"/>
    <property type="evidence" value="ECO:0007669"/>
    <property type="project" value="UniProtKB-UniRule"/>
</dbReference>
<dbReference type="AlphaFoldDB" id="A0A1T2L806"/>
<dbReference type="InterPro" id="IPR041121">
    <property type="entry name" value="SDH_C"/>
</dbReference>
<keyword evidence="6 8" id="KW-0057">Aromatic amino acid biosynthesis</keyword>
<evidence type="ECO:0000313" key="13">
    <source>
        <dbReference type="Proteomes" id="UP000191110"/>
    </source>
</evidence>
<keyword evidence="13" id="KW-1185">Reference proteome</keyword>
<feature type="binding site" evidence="8">
    <location>
        <position position="62"/>
    </location>
    <ligand>
        <name>shikimate</name>
        <dbReference type="ChEBI" id="CHEBI:36208"/>
    </ligand>
</feature>
<keyword evidence="5 8" id="KW-0560">Oxidoreductase</keyword>
<comment type="pathway">
    <text evidence="1 8">Metabolic intermediate biosynthesis; chorismate biosynthesis; chorismate from D-erythrose 4-phosphate and phosphoenolpyruvate: step 4/7.</text>
</comment>
<dbReference type="Pfam" id="PF01488">
    <property type="entry name" value="Shikimate_DH"/>
    <property type="match status" value="1"/>
</dbReference>
<evidence type="ECO:0000256" key="3">
    <source>
        <dbReference type="ARBA" id="ARBA00022605"/>
    </source>
</evidence>
<dbReference type="GO" id="GO:0019632">
    <property type="term" value="P:shikimate metabolic process"/>
    <property type="evidence" value="ECO:0007669"/>
    <property type="project" value="InterPro"/>
</dbReference>
<dbReference type="NCBIfam" id="NF001310">
    <property type="entry name" value="PRK00258.1-2"/>
    <property type="match status" value="1"/>
</dbReference>
<feature type="binding site" evidence="8">
    <location>
        <begin position="128"/>
        <end position="132"/>
    </location>
    <ligand>
        <name>NADP(+)</name>
        <dbReference type="ChEBI" id="CHEBI:58349"/>
    </ligand>
</feature>
<reference evidence="12 13" key="1">
    <citation type="submission" date="2016-11" db="EMBL/GenBank/DDBJ databases">
        <title>Mixed transmission modes and dynamic genome evolution in an obligate animal-bacterial symbiosis.</title>
        <authorList>
            <person name="Russell S.L."/>
            <person name="Corbett-Detig R.B."/>
            <person name="Cavanaugh C.M."/>
        </authorList>
    </citation>
    <scope>NUCLEOTIDE SEQUENCE [LARGE SCALE GENOMIC DNA]</scope>
    <source>
        <strain evidence="12">Sveles-Q1</strain>
    </source>
</reference>
<dbReference type="SUPFAM" id="SSF51735">
    <property type="entry name" value="NAD(P)-binding Rossmann-fold domains"/>
    <property type="match status" value="1"/>
</dbReference>
<protein>
    <recommendedName>
        <fullName evidence="2 8">Shikimate dehydrogenase (NADP(+))</fullName>
        <shortName evidence="8">SDH</shortName>
        <ecNumber evidence="2 8">1.1.1.25</ecNumber>
    </recommendedName>
</protein>
<dbReference type="FunFam" id="3.40.50.10860:FF:000006">
    <property type="entry name" value="Shikimate dehydrogenase (NADP(+))"/>
    <property type="match status" value="1"/>
</dbReference>
<feature type="domain" description="SDH C-terminal" evidence="11">
    <location>
        <begin position="240"/>
        <end position="270"/>
    </location>
</feature>
<name>A0A1T2L806_9GAMM</name>
<proteinExistence type="inferred from homology"/>
<feature type="binding site" evidence="8">
    <location>
        <position position="218"/>
    </location>
    <ligand>
        <name>shikimate</name>
        <dbReference type="ChEBI" id="CHEBI:36208"/>
    </ligand>
</feature>
<dbReference type="HAMAP" id="MF_00222">
    <property type="entry name" value="Shikimate_DH_AroE"/>
    <property type="match status" value="1"/>
</dbReference>
<evidence type="ECO:0000256" key="8">
    <source>
        <dbReference type="HAMAP-Rule" id="MF_00222"/>
    </source>
</evidence>
<dbReference type="Proteomes" id="UP000191110">
    <property type="component" value="Unassembled WGS sequence"/>
</dbReference>
<dbReference type="SUPFAM" id="SSF53223">
    <property type="entry name" value="Aminoacid dehydrogenase-like, N-terminal domain"/>
    <property type="match status" value="1"/>
</dbReference>
<evidence type="ECO:0000256" key="4">
    <source>
        <dbReference type="ARBA" id="ARBA00022857"/>
    </source>
</evidence>
<dbReference type="OrthoDB" id="9776868at2"/>
<organism evidence="12 13">
    <name type="scientific">Solemya pervernicosa gill symbiont</name>
    <dbReference type="NCBI Taxonomy" id="642797"/>
    <lineage>
        <taxon>Bacteria</taxon>
        <taxon>Pseudomonadati</taxon>
        <taxon>Pseudomonadota</taxon>
        <taxon>Gammaproteobacteria</taxon>
        <taxon>sulfur-oxidizing symbionts</taxon>
    </lineage>
</organism>
<feature type="binding site" evidence="8">
    <location>
        <begin position="15"/>
        <end position="17"/>
    </location>
    <ligand>
        <name>shikimate</name>
        <dbReference type="ChEBI" id="CHEBI:36208"/>
    </ligand>
</feature>
<sequence length="276" mass="29669">MTDHYAVMGNPIAHSKSPRIHTLFAEQTEQALDYRAIRVDEGSFPQAVSEFRNEGGKGLNITVPFKLEAWQLATELSERARLANAVNTLLLRDDNTLLGDNTDGVGLLADLRDNYQIELKGARILVLGAGGAVRGVLAPLLSANPAAIVVANRTASRAIELAEGFAQLGTISGCGFDQIDERPFDLIINGTSASLQGDVPPIPASAIAKEGWCYDMMYGAEPTAFIQWATEQGATHCADGLGMLVEQAAESFLLWRGVKPATQPIIELLRHELSNS</sequence>
<evidence type="ECO:0000256" key="1">
    <source>
        <dbReference type="ARBA" id="ARBA00004871"/>
    </source>
</evidence>
<dbReference type="InterPro" id="IPR046346">
    <property type="entry name" value="Aminoacid_DH-like_N_sf"/>
</dbReference>
<gene>
    <name evidence="8" type="primary">aroE</name>
    <name evidence="12" type="ORF">BOW53_04460</name>
</gene>
<feature type="active site" description="Proton acceptor" evidence="8">
    <location>
        <position position="66"/>
    </location>
</feature>
<evidence type="ECO:0000259" key="11">
    <source>
        <dbReference type="Pfam" id="PF18317"/>
    </source>
</evidence>
<evidence type="ECO:0000256" key="6">
    <source>
        <dbReference type="ARBA" id="ARBA00023141"/>
    </source>
</evidence>
<feature type="binding site" evidence="8">
    <location>
        <position position="103"/>
    </location>
    <ligand>
        <name>shikimate</name>
        <dbReference type="ChEBI" id="CHEBI:36208"/>
    </ligand>
</feature>
<evidence type="ECO:0000256" key="2">
    <source>
        <dbReference type="ARBA" id="ARBA00012962"/>
    </source>
</evidence>
<dbReference type="GO" id="GO:0008652">
    <property type="term" value="P:amino acid biosynthetic process"/>
    <property type="evidence" value="ECO:0007669"/>
    <property type="project" value="UniProtKB-KW"/>
</dbReference>
<evidence type="ECO:0000259" key="10">
    <source>
        <dbReference type="Pfam" id="PF08501"/>
    </source>
</evidence>
<dbReference type="PANTHER" id="PTHR21089:SF1">
    <property type="entry name" value="BIFUNCTIONAL 3-DEHYDROQUINATE DEHYDRATASE_SHIKIMATE DEHYDROGENASE, CHLOROPLASTIC"/>
    <property type="match status" value="1"/>
</dbReference>
<dbReference type="GO" id="GO:0005829">
    <property type="term" value="C:cytosol"/>
    <property type="evidence" value="ECO:0007669"/>
    <property type="project" value="TreeGrafter"/>
</dbReference>
<dbReference type="NCBIfam" id="TIGR00507">
    <property type="entry name" value="aroE"/>
    <property type="match status" value="1"/>
</dbReference>
<dbReference type="InterPro" id="IPR006151">
    <property type="entry name" value="Shikm_DH/Glu-tRNA_Rdtase"/>
</dbReference>
<evidence type="ECO:0000259" key="9">
    <source>
        <dbReference type="Pfam" id="PF01488"/>
    </source>
</evidence>
<dbReference type="RefSeq" id="WP_078482885.1">
    <property type="nucleotide sequence ID" value="NZ_MPRL01000012.1"/>
</dbReference>
<dbReference type="FunFam" id="3.40.50.720:FF:000104">
    <property type="entry name" value="Shikimate dehydrogenase (NADP(+))"/>
    <property type="match status" value="1"/>
</dbReference>
<feature type="binding site" evidence="8">
    <location>
        <begin position="152"/>
        <end position="157"/>
    </location>
    <ligand>
        <name>NADP(+)</name>
        <dbReference type="ChEBI" id="CHEBI:58349"/>
    </ligand>
</feature>
<dbReference type="EMBL" id="MPRL01000012">
    <property type="protein sequence ID" value="OOZ41237.1"/>
    <property type="molecule type" value="Genomic_DNA"/>
</dbReference>